<gene>
    <name evidence="1" type="ORF">METZ01_LOCUS510546</name>
</gene>
<protein>
    <recommendedName>
        <fullName evidence="2">YtxH domain-containing protein</fullName>
    </recommendedName>
</protein>
<evidence type="ECO:0008006" key="2">
    <source>
        <dbReference type="Google" id="ProtNLM"/>
    </source>
</evidence>
<dbReference type="InterPro" id="IPR024623">
    <property type="entry name" value="YtxH"/>
</dbReference>
<accession>A0A383EL94</accession>
<dbReference type="Pfam" id="PF12732">
    <property type="entry name" value="YtxH"/>
    <property type="match status" value="1"/>
</dbReference>
<name>A0A383EL94_9ZZZZ</name>
<dbReference type="EMBL" id="UINC01226985">
    <property type="protein sequence ID" value="SVE57692.1"/>
    <property type="molecule type" value="Genomic_DNA"/>
</dbReference>
<dbReference type="AlphaFoldDB" id="A0A383EL94"/>
<proteinExistence type="predicted"/>
<organism evidence="1">
    <name type="scientific">marine metagenome</name>
    <dbReference type="NCBI Taxonomy" id="408172"/>
    <lineage>
        <taxon>unclassified sequences</taxon>
        <taxon>metagenomes</taxon>
        <taxon>ecological metagenomes</taxon>
    </lineage>
</organism>
<evidence type="ECO:0000313" key="1">
    <source>
        <dbReference type="EMBL" id="SVE57692.1"/>
    </source>
</evidence>
<reference evidence="1" key="1">
    <citation type="submission" date="2018-05" db="EMBL/GenBank/DDBJ databases">
        <authorList>
            <person name="Lanie J.A."/>
            <person name="Ng W.-L."/>
            <person name="Kazmierczak K.M."/>
            <person name="Andrzejewski T.M."/>
            <person name="Davidsen T.M."/>
            <person name="Wayne K.J."/>
            <person name="Tettelin H."/>
            <person name="Glass J.I."/>
            <person name="Rusch D."/>
            <person name="Podicherti R."/>
            <person name="Tsui H.-C.T."/>
            <person name="Winkler M.E."/>
        </authorList>
    </citation>
    <scope>NUCLEOTIDE SEQUENCE</scope>
</reference>
<sequence length="62" mass="6712">MSSSNRFMTALVAATAVGAAAGILLAPKPGKVTRRFVAMRANTMRNKTEEYMGSFRTKTRTS</sequence>